<evidence type="ECO:0000256" key="5">
    <source>
        <dbReference type="PIRSR" id="PIRSR600246-1"/>
    </source>
</evidence>
<feature type="binding site" evidence="6">
    <location>
        <begin position="253"/>
        <end position="256"/>
    </location>
    <ligand>
        <name>substrate</name>
    </ligand>
</feature>
<feature type="binding site" evidence="6">
    <location>
        <begin position="230"/>
        <end position="233"/>
    </location>
    <ligand>
        <name>substrate</name>
    </ligand>
</feature>
<dbReference type="Pfam" id="PF01112">
    <property type="entry name" value="Asparaginase_2"/>
    <property type="match status" value="1"/>
</dbReference>
<keyword evidence="8" id="KW-0732">Signal</keyword>
<evidence type="ECO:0000313" key="9">
    <source>
        <dbReference type="EMBL" id="KKO43944.1"/>
    </source>
</evidence>
<dbReference type="GO" id="GO:0016811">
    <property type="term" value="F:hydrolase activity, acting on carbon-nitrogen (but not peptide) bonds, in linear amides"/>
    <property type="evidence" value="ECO:0007669"/>
    <property type="project" value="UniProtKB-ARBA"/>
</dbReference>
<dbReference type="InterPro" id="IPR000246">
    <property type="entry name" value="Peptidase_T2"/>
</dbReference>
<dbReference type="InterPro" id="IPR029055">
    <property type="entry name" value="Ntn_hydrolases_N"/>
</dbReference>
<dbReference type="GO" id="GO:0008233">
    <property type="term" value="F:peptidase activity"/>
    <property type="evidence" value="ECO:0007669"/>
    <property type="project" value="UniProtKB-KW"/>
</dbReference>
<feature type="site" description="Cleavage; by autolysis" evidence="7">
    <location>
        <begin position="201"/>
        <end position="202"/>
    </location>
</feature>
<dbReference type="STRING" id="336831.WG68_18220"/>
<evidence type="ECO:0000256" key="8">
    <source>
        <dbReference type="SAM" id="SignalP"/>
    </source>
</evidence>
<evidence type="ECO:0000256" key="2">
    <source>
        <dbReference type="ARBA" id="ARBA00022801"/>
    </source>
</evidence>
<name>A0A0M2V0P2_9GAMM</name>
<keyword evidence="2" id="KW-0378">Hydrolase</keyword>
<feature type="active site" description="Nucleophile" evidence="5">
    <location>
        <position position="202"/>
    </location>
</feature>
<evidence type="ECO:0000313" key="10">
    <source>
        <dbReference type="Proteomes" id="UP000034228"/>
    </source>
</evidence>
<feature type="chain" id="PRO_5005644224" description="Isoaspartyl peptidase" evidence="8">
    <location>
        <begin position="24"/>
        <end position="341"/>
    </location>
</feature>
<dbReference type="FunFam" id="3.60.20.30:FF:000001">
    <property type="entry name" value="Isoaspartyl peptidase/L-asparaginase"/>
    <property type="match status" value="1"/>
</dbReference>
<feature type="signal peptide" evidence="8">
    <location>
        <begin position="1"/>
        <end position="23"/>
    </location>
</feature>
<dbReference type="OrthoDB" id="9780217at2"/>
<dbReference type="GO" id="GO:0006508">
    <property type="term" value="P:proteolysis"/>
    <property type="evidence" value="ECO:0007669"/>
    <property type="project" value="UniProtKB-KW"/>
</dbReference>
<accession>A0A0M2V0P2</accession>
<sequence>MKSTLLQAVTLSLAAACASYACASVPVGIVIHGGAGTIDRSQMTEAQQKNYEATLADAVNKGYELLAAGGSSLDAVTLAVTVLEDSPLFNAGKGAVYNWDETHELDAAIMTGQDRNAGAVASVTNVKNPILLARAVMEQSAHVMLTGAGAEQFAAAQQLELVENNYFNTEFRYEALKRAKESQQALPHQAALMPDPNWKMGTVGAVAIDSAGNLAAATSTGGMTAKRWGRVGDVPVIGAGNFADNSSCAVSGTGHGEYFIRYNVASDICARVKYQGKTAAVAANEVISELLTVGGTGGVIVVDTKGELSWAFNTPGMYRAKRNHAGIVVEIFSSQSEKTGN</sequence>
<dbReference type="PANTHER" id="PTHR10188">
    <property type="entry name" value="L-ASPARAGINASE"/>
    <property type="match status" value="1"/>
</dbReference>
<dbReference type="AlphaFoldDB" id="A0A0M2V0P2"/>
<proteinExistence type="predicted"/>
<evidence type="ECO:0000256" key="3">
    <source>
        <dbReference type="ARBA" id="ARBA00022813"/>
    </source>
</evidence>
<dbReference type="PANTHER" id="PTHR10188:SF6">
    <property type="entry name" value="N(4)-(BETA-N-ACETYLGLUCOSAMINYL)-L-ASPARAGINASE"/>
    <property type="match status" value="1"/>
</dbReference>
<protein>
    <recommendedName>
        <fullName evidence="4">Isoaspartyl peptidase</fullName>
    </recommendedName>
</protein>
<dbReference type="CDD" id="cd04701">
    <property type="entry name" value="Asparaginase_2"/>
    <property type="match status" value="1"/>
</dbReference>
<evidence type="ECO:0000256" key="1">
    <source>
        <dbReference type="ARBA" id="ARBA00022670"/>
    </source>
</evidence>
<gene>
    <name evidence="9" type="ORF">WG68_18220</name>
</gene>
<dbReference type="Gene3D" id="3.60.20.30">
    <property type="entry name" value="(Glycosyl)asparaginase"/>
    <property type="match status" value="1"/>
</dbReference>
<organism evidence="9 10">
    <name type="scientific">Arsukibacterium ikkense</name>
    <dbReference type="NCBI Taxonomy" id="336831"/>
    <lineage>
        <taxon>Bacteria</taxon>
        <taxon>Pseudomonadati</taxon>
        <taxon>Pseudomonadota</taxon>
        <taxon>Gammaproteobacteria</taxon>
        <taxon>Chromatiales</taxon>
        <taxon>Chromatiaceae</taxon>
        <taxon>Arsukibacterium</taxon>
    </lineage>
</organism>
<evidence type="ECO:0000256" key="7">
    <source>
        <dbReference type="PIRSR" id="PIRSR600246-3"/>
    </source>
</evidence>
<dbReference type="PROSITE" id="PS51257">
    <property type="entry name" value="PROKAR_LIPOPROTEIN"/>
    <property type="match status" value="1"/>
</dbReference>
<comment type="caution">
    <text evidence="9">The sequence shown here is derived from an EMBL/GenBank/DDBJ whole genome shotgun (WGS) entry which is preliminary data.</text>
</comment>
<dbReference type="EMBL" id="LAHO01000023">
    <property type="protein sequence ID" value="KKO43944.1"/>
    <property type="molecule type" value="Genomic_DNA"/>
</dbReference>
<keyword evidence="10" id="KW-1185">Reference proteome</keyword>
<keyword evidence="1" id="KW-0645">Protease</keyword>
<keyword evidence="3" id="KW-0068">Autocatalytic cleavage</keyword>
<evidence type="ECO:0000256" key="6">
    <source>
        <dbReference type="PIRSR" id="PIRSR600246-2"/>
    </source>
</evidence>
<dbReference type="PATRIC" id="fig|336831.14.peg.2019"/>
<evidence type="ECO:0000256" key="4">
    <source>
        <dbReference type="ARBA" id="ARBA00069124"/>
    </source>
</evidence>
<reference evidence="9 10" key="1">
    <citation type="submission" date="2015-03" db="EMBL/GenBank/DDBJ databases">
        <title>Draft genome sequences of two protease-producing strains of Arsukibacterium isolated from two cold and alkaline environments.</title>
        <authorList>
            <person name="Lylloff J.E."/>
            <person name="Skov L.B."/>
            <person name="Jepsen M."/>
            <person name="Hallin P.F."/>
            <person name="Sorensen S.J."/>
            <person name="Stougaard P."/>
            <person name="Glaring M.A."/>
        </authorList>
    </citation>
    <scope>NUCLEOTIDE SEQUENCE [LARGE SCALE GENOMIC DNA]</scope>
    <source>
        <strain evidence="9 10">GCM72</strain>
    </source>
</reference>
<dbReference type="Proteomes" id="UP000034228">
    <property type="component" value="Unassembled WGS sequence"/>
</dbReference>
<dbReference type="RefSeq" id="WP_046559157.1">
    <property type="nucleotide sequence ID" value="NZ_LAHO01000023.1"/>
</dbReference>
<dbReference type="SUPFAM" id="SSF56235">
    <property type="entry name" value="N-terminal nucleophile aminohydrolases (Ntn hydrolases)"/>
    <property type="match status" value="1"/>
</dbReference>